<comment type="caution">
    <text evidence="7">The sequence shown here is derived from an EMBL/GenBank/DDBJ whole genome shotgun (WGS) entry which is preliminary data.</text>
</comment>
<dbReference type="Gene3D" id="3.40.50.300">
    <property type="entry name" value="P-loop containing nucleotide triphosphate hydrolases"/>
    <property type="match status" value="1"/>
</dbReference>
<dbReference type="InterPro" id="IPR000764">
    <property type="entry name" value="Uridine_kinase-like"/>
</dbReference>
<evidence type="ECO:0000256" key="1">
    <source>
        <dbReference type="ARBA" id="ARBA00004690"/>
    </source>
</evidence>
<proteinExistence type="predicted"/>
<accession>A0ABW1EHI2</accession>
<evidence type="ECO:0000259" key="6">
    <source>
        <dbReference type="Pfam" id="PF00485"/>
    </source>
</evidence>
<dbReference type="EMBL" id="JBHSPH010000006">
    <property type="protein sequence ID" value="MFC5863771.1"/>
    <property type="molecule type" value="Genomic_DNA"/>
</dbReference>
<protein>
    <recommendedName>
        <fullName evidence="2">uridine/cytidine kinase</fullName>
        <ecNumber evidence="2">2.7.1.48</ecNumber>
    </recommendedName>
</protein>
<evidence type="ECO:0000313" key="8">
    <source>
        <dbReference type="Proteomes" id="UP001596091"/>
    </source>
</evidence>
<dbReference type="GO" id="GO:0004849">
    <property type="term" value="F:uridine kinase activity"/>
    <property type="evidence" value="ECO:0007669"/>
    <property type="project" value="UniProtKB-EC"/>
</dbReference>
<dbReference type="RefSeq" id="WP_263342455.1">
    <property type="nucleotide sequence ID" value="NZ_JAGSYH010000012.1"/>
</dbReference>
<comment type="pathway">
    <text evidence="1">Pyrimidine metabolism; UMP biosynthesis via salvage pathway; UMP from uridine: step 1/1.</text>
</comment>
<organism evidence="7 8">
    <name type="scientific">Acidicapsa dinghuensis</name>
    <dbReference type="NCBI Taxonomy" id="2218256"/>
    <lineage>
        <taxon>Bacteria</taxon>
        <taxon>Pseudomonadati</taxon>
        <taxon>Acidobacteriota</taxon>
        <taxon>Terriglobia</taxon>
        <taxon>Terriglobales</taxon>
        <taxon>Acidobacteriaceae</taxon>
        <taxon>Acidicapsa</taxon>
    </lineage>
</organism>
<keyword evidence="4" id="KW-0547">Nucleotide-binding</keyword>
<evidence type="ECO:0000256" key="4">
    <source>
        <dbReference type="ARBA" id="ARBA00022741"/>
    </source>
</evidence>
<dbReference type="CDD" id="cd02023">
    <property type="entry name" value="UMPK"/>
    <property type="match status" value="1"/>
</dbReference>
<dbReference type="PANTHER" id="PTHR10285">
    <property type="entry name" value="URIDINE KINASE"/>
    <property type="match status" value="1"/>
</dbReference>
<dbReference type="EC" id="2.7.1.48" evidence="2"/>
<reference evidence="8" key="1">
    <citation type="journal article" date="2019" name="Int. J. Syst. Evol. Microbiol.">
        <title>The Global Catalogue of Microorganisms (GCM) 10K type strain sequencing project: providing services to taxonomists for standard genome sequencing and annotation.</title>
        <authorList>
            <consortium name="The Broad Institute Genomics Platform"/>
            <consortium name="The Broad Institute Genome Sequencing Center for Infectious Disease"/>
            <person name="Wu L."/>
            <person name="Ma J."/>
        </authorList>
    </citation>
    <scope>NUCLEOTIDE SEQUENCE [LARGE SCALE GENOMIC DNA]</scope>
    <source>
        <strain evidence="8">JCM 4087</strain>
    </source>
</reference>
<evidence type="ECO:0000313" key="7">
    <source>
        <dbReference type="EMBL" id="MFC5863771.1"/>
    </source>
</evidence>
<dbReference type="InterPro" id="IPR027417">
    <property type="entry name" value="P-loop_NTPase"/>
</dbReference>
<evidence type="ECO:0000256" key="3">
    <source>
        <dbReference type="ARBA" id="ARBA00022679"/>
    </source>
</evidence>
<sequence>MSEAGTPRLPFPPVMVGISGASGSGKTTLAAELARTLGGLHFSLDTYYRDLSHLPMEERARVNFDDPAMIELPLLAGHIEALSQGKPILRPGYSFAEYIRLSEQNERIEPGPLVVVEGLFALYFSELRAFYQLSVYVDTADDLCFQRRLKRDVEERGREPESVRRQYEATVRPCGLAFVRPLADVADLSVDGADQLDFKVEQIRNTMKRRGLLSRIGTPS</sequence>
<dbReference type="Pfam" id="PF00485">
    <property type="entry name" value="PRK"/>
    <property type="match status" value="1"/>
</dbReference>
<dbReference type="InterPro" id="IPR006083">
    <property type="entry name" value="PRK/URK"/>
</dbReference>
<evidence type="ECO:0000256" key="5">
    <source>
        <dbReference type="ARBA" id="ARBA00022777"/>
    </source>
</evidence>
<keyword evidence="3 7" id="KW-0808">Transferase</keyword>
<dbReference type="PRINTS" id="PR00988">
    <property type="entry name" value="URIDINKINASE"/>
</dbReference>
<dbReference type="Proteomes" id="UP001596091">
    <property type="component" value="Unassembled WGS sequence"/>
</dbReference>
<name>A0ABW1EHI2_9BACT</name>
<dbReference type="SUPFAM" id="SSF52540">
    <property type="entry name" value="P-loop containing nucleoside triphosphate hydrolases"/>
    <property type="match status" value="1"/>
</dbReference>
<keyword evidence="8" id="KW-1185">Reference proteome</keyword>
<feature type="domain" description="Phosphoribulokinase/uridine kinase" evidence="6">
    <location>
        <begin position="16"/>
        <end position="191"/>
    </location>
</feature>
<dbReference type="NCBIfam" id="NF004018">
    <property type="entry name" value="PRK05480.1"/>
    <property type="match status" value="1"/>
</dbReference>
<gene>
    <name evidence="7" type="primary">udk</name>
    <name evidence="7" type="ORF">ACFPT7_15795</name>
</gene>
<evidence type="ECO:0000256" key="2">
    <source>
        <dbReference type="ARBA" id="ARBA00012137"/>
    </source>
</evidence>
<keyword evidence="5 7" id="KW-0418">Kinase</keyword>